<evidence type="ECO:0000313" key="1">
    <source>
        <dbReference type="EMBL" id="KZS89627.1"/>
    </source>
</evidence>
<organism evidence="1 2">
    <name type="scientific">Sistotremastrum niveocremeum HHB9708</name>
    <dbReference type="NCBI Taxonomy" id="1314777"/>
    <lineage>
        <taxon>Eukaryota</taxon>
        <taxon>Fungi</taxon>
        <taxon>Dikarya</taxon>
        <taxon>Basidiomycota</taxon>
        <taxon>Agaricomycotina</taxon>
        <taxon>Agaricomycetes</taxon>
        <taxon>Sistotremastrales</taxon>
        <taxon>Sistotremastraceae</taxon>
        <taxon>Sertulicium</taxon>
        <taxon>Sertulicium niveocremeum</taxon>
    </lineage>
</organism>
<dbReference type="Proteomes" id="UP000076722">
    <property type="component" value="Unassembled WGS sequence"/>
</dbReference>
<dbReference type="AlphaFoldDB" id="A0A164QG59"/>
<protein>
    <submittedName>
        <fullName evidence="1">Uncharacterized protein</fullName>
    </submittedName>
</protein>
<name>A0A164QG59_9AGAM</name>
<evidence type="ECO:0000313" key="2">
    <source>
        <dbReference type="Proteomes" id="UP000076722"/>
    </source>
</evidence>
<dbReference type="OrthoDB" id="630895at2759"/>
<reference evidence="1 2" key="1">
    <citation type="journal article" date="2016" name="Mol. Biol. Evol.">
        <title>Comparative Genomics of Early-Diverging Mushroom-Forming Fungi Provides Insights into the Origins of Lignocellulose Decay Capabilities.</title>
        <authorList>
            <person name="Nagy L.G."/>
            <person name="Riley R."/>
            <person name="Tritt A."/>
            <person name="Adam C."/>
            <person name="Daum C."/>
            <person name="Floudas D."/>
            <person name="Sun H."/>
            <person name="Yadav J.S."/>
            <person name="Pangilinan J."/>
            <person name="Larsson K.H."/>
            <person name="Matsuura K."/>
            <person name="Barry K."/>
            <person name="Labutti K."/>
            <person name="Kuo R."/>
            <person name="Ohm R.A."/>
            <person name="Bhattacharya S.S."/>
            <person name="Shirouzu T."/>
            <person name="Yoshinaga Y."/>
            <person name="Martin F.M."/>
            <person name="Grigoriev I.V."/>
            <person name="Hibbett D.S."/>
        </authorList>
    </citation>
    <scope>NUCLEOTIDE SEQUENCE [LARGE SCALE GENOMIC DNA]</scope>
    <source>
        <strain evidence="1 2">HHB9708</strain>
    </source>
</reference>
<keyword evidence="2" id="KW-1185">Reference proteome</keyword>
<proteinExistence type="predicted"/>
<dbReference type="EMBL" id="KV419426">
    <property type="protein sequence ID" value="KZS89627.1"/>
    <property type="molecule type" value="Genomic_DNA"/>
</dbReference>
<sequence>MMEAMAERSSGVELLDHAASFRCLLRGASPPKRRPAMPTELILYIFDLASLFVTHTLKFRTNEPMSVTSYDASPVKQLWKTTKPLTNPQIRKLRRIHLQTLSMNQGYVDFLENGSWSWFEIALCSNADGSGWGSSTSQRVKTAQDGRELSWLSHHNVLQSSVFSSVGSSSQFGPDHEIWKDIEQGDTFGIRLCAQYPAWQCSIQAAELRLWTVFQPSEILKGAPYEAPASPSPDLLSTDASPSLASNEVMSSLTLPSAIQGDHSRDPDPFAPRHFQTIKTVEFDSPFILTSPPSQAGASKHLLLQTPPLTASQLHAFRGMTIRTKCRSIRSTDASSVVSSQSPSRGSTDQPWFDVVILKRTTLKKLLHLKPALRTRADGTALEWISHRSADIAEEEEDQWSDSGETFGPEHEIWKSIKKGDMIAVRAGIEGSAVSSEIKMVQIDMWV</sequence>
<gene>
    <name evidence="1" type="ORF">SISNIDRAFT_431731</name>
</gene>
<accession>A0A164QG59</accession>